<feature type="binding site" description="axial binding residue" evidence="12">
    <location>
        <position position="456"/>
    </location>
    <ligand>
        <name>heme</name>
        <dbReference type="ChEBI" id="CHEBI:30413"/>
    </ligand>
    <ligandPart>
        <name>Fe</name>
        <dbReference type="ChEBI" id="CHEBI:18248"/>
    </ligandPart>
</feature>
<dbReference type="Gene3D" id="1.10.630.10">
    <property type="entry name" value="Cytochrome P450"/>
    <property type="match status" value="1"/>
</dbReference>
<evidence type="ECO:0000256" key="13">
    <source>
        <dbReference type="RuleBase" id="RU000461"/>
    </source>
</evidence>
<dbReference type="InterPro" id="IPR052306">
    <property type="entry name" value="CYP450_71D"/>
</dbReference>
<organism evidence="15">
    <name type="scientific">Sesamum angustifolium</name>
    <dbReference type="NCBI Taxonomy" id="2727405"/>
    <lineage>
        <taxon>Eukaryota</taxon>
        <taxon>Viridiplantae</taxon>
        <taxon>Streptophyta</taxon>
        <taxon>Embryophyta</taxon>
        <taxon>Tracheophyta</taxon>
        <taxon>Spermatophyta</taxon>
        <taxon>Magnoliopsida</taxon>
        <taxon>eudicotyledons</taxon>
        <taxon>Gunneridae</taxon>
        <taxon>Pentapetalae</taxon>
        <taxon>asterids</taxon>
        <taxon>lamiids</taxon>
        <taxon>Lamiales</taxon>
        <taxon>Pedaliaceae</taxon>
        <taxon>Sesamum</taxon>
    </lineage>
</organism>
<dbReference type="GO" id="GO:0016020">
    <property type="term" value="C:membrane"/>
    <property type="evidence" value="ECO:0007669"/>
    <property type="project" value="UniProtKB-SubCell"/>
</dbReference>
<dbReference type="CDD" id="cd11072">
    <property type="entry name" value="CYP71-like"/>
    <property type="match status" value="1"/>
</dbReference>
<evidence type="ECO:0000256" key="7">
    <source>
        <dbReference type="ARBA" id="ARBA00022989"/>
    </source>
</evidence>
<keyword evidence="4 14" id="KW-0812">Transmembrane</keyword>
<evidence type="ECO:0000256" key="2">
    <source>
        <dbReference type="ARBA" id="ARBA00010617"/>
    </source>
</evidence>
<reference evidence="15" key="1">
    <citation type="submission" date="2020-06" db="EMBL/GenBank/DDBJ databases">
        <authorList>
            <person name="Li T."/>
            <person name="Hu X."/>
            <person name="Zhang T."/>
            <person name="Song X."/>
            <person name="Zhang H."/>
            <person name="Dai N."/>
            <person name="Sheng W."/>
            <person name="Hou X."/>
            <person name="Wei L."/>
        </authorList>
    </citation>
    <scope>NUCLEOTIDE SEQUENCE</scope>
    <source>
        <strain evidence="15">G01</strain>
        <tissue evidence="15">Leaf</tissue>
    </source>
</reference>
<proteinExistence type="inferred from homology"/>
<dbReference type="GO" id="GO:0004497">
    <property type="term" value="F:monooxygenase activity"/>
    <property type="evidence" value="ECO:0007669"/>
    <property type="project" value="UniProtKB-KW"/>
</dbReference>
<dbReference type="EMBL" id="JACGWK010000016">
    <property type="protein sequence ID" value="KAL0310781.1"/>
    <property type="molecule type" value="Genomic_DNA"/>
</dbReference>
<comment type="similarity">
    <text evidence="2 13">Belongs to the cytochrome P450 family.</text>
</comment>
<dbReference type="AlphaFoldDB" id="A0AAW2KYF9"/>
<dbReference type="InterPro" id="IPR017972">
    <property type="entry name" value="Cyt_P450_CS"/>
</dbReference>
<dbReference type="PRINTS" id="PR00463">
    <property type="entry name" value="EP450I"/>
</dbReference>
<keyword evidence="5 12" id="KW-0479">Metal-binding</keyword>
<accession>A0AAW2KYF9</accession>
<dbReference type="InterPro" id="IPR002401">
    <property type="entry name" value="Cyt_P450_E_grp-I"/>
</dbReference>
<dbReference type="SUPFAM" id="SSF48264">
    <property type="entry name" value="Cytochrome P450"/>
    <property type="match status" value="1"/>
</dbReference>
<dbReference type="PRINTS" id="PR00385">
    <property type="entry name" value="P450"/>
</dbReference>
<keyword evidence="10 13" id="KW-0503">Monooxygenase</keyword>
<keyword evidence="9 12" id="KW-0408">Iron</keyword>
<evidence type="ECO:0000256" key="3">
    <source>
        <dbReference type="ARBA" id="ARBA00022617"/>
    </source>
</evidence>
<keyword evidence="7 14" id="KW-1133">Transmembrane helix</keyword>
<keyword evidence="8 13" id="KW-0560">Oxidoreductase</keyword>
<feature type="transmembrane region" description="Helical" evidence="14">
    <location>
        <begin position="20"/>
        <end position="39"/>
    </location>
</feature>
<keyword evidence="11 14" id="KW-0472">Membrane</keyword>
<comment type="subcellular location">
    <subcellularLocation>
        <location evidence="1">Membrane</location>
        <topology evidence="1">Single-pass type II membrane protein</topology>
    </subcellularLocation>
</comment>
<dbReference type="FunFam" id="1.10.630.10:FF:000043">
    <property type="entry name" value="Cytochrome P450 99A2"/>
    <property type="match status" value="1"/>
</dbReference>
<sequence length="515" mass="58350">MYDYLWFHVSKFAKNGTGNPIFSLITSLILIVPFLNLINRFFISRPNSKLPPGPWKLPLIGSLHHLSGSSLPHYALRNLARKYGPMMHLQLGEISAVVISAPRVAKELLTTHDLAFSSRARLQSLAIMTYNYQDIVLAPYGDYWKQMRRICFSELLSSKNVRSFSTIRDEEAVNLVESIRSHPSFMPMDLAQKVLSYANDVVCRAAFGKSCGGKDEFLPLIIEFGTSSGGFDVADLFPSVKFLPLVTGLRTKLMEMHHKIDQVLNVIIAEHMERLRLGQHAEQDLVDVLIRFKEKGNLEFPITMDNIKAITLDMFIAGTHTTATTVEFAMAQMIKHPNVMEKAQAELRHVFRGKDRILESDLEKVSYLKMVIKETLRLNPPVPLLIPRDCKDWQKVYGYDIPPKTEVILNVLAINRDPEYWVNAEAFEPERFAESGIEFIGTNFEFIPFGGGRRICPGISFGLATVELLLAQLLYHFNWKLPDGLMPQDLDMTEILGLAAKMKNNLCLLVTSYNS</sequence>
<evidence type="ECO:0000313" key="15">
    <source>
        <dbReference type="EMBL" id="KAL0310781.1"/>
    </source>
</evidence>
<dbReference type="GO" id="GO:0016705">
    <property type="term" value="F:oxidoreductase activity, acting on paired donors, with incorporation or reduction of molecular oxygen"/>
    <property type="evidence" value="ECO:0007669"/>
    <property type="project" value="InterPro"/>
</dbReference>
<dbReference type="InterPro" id="IPR001128">
    <property type="entry name" value="Cyt_P450"/>
</dbReference>
<name>A0AAW2KYF9_9LAMI</name>
<evidence type="ECO:0000256" key="14">
    <source>
        <dbReference type="SAM" id="Phobius"/>
    </source>
</evidence>
<protein>
    <submittedName>
        <fullName evidence="15">Premnaspirodiene oxygenase</fullName>
    </submittedName>
</protein>
<dbReference type="PROSITE" id="PS00086">
    <property type="entry name" value="CYTOCHROME_P450"/>
    <property type="match status" value="1"/>
</dbReference>
<evidence type="ECO:0000256" key="6">
    <source>
        <dbReference type="ARBA" id="ARBA00022968"/>
    </source>
</evidence>
<evidence type="ECO:0000256" key="12">
    <source>
        <dbReference type="PIRSR" id="PIRSR602401-1"/>
    </source>
</evidence>
<dbReference type="PANTHER" id="PTHR47953">
    <property type="entry name" value="OS08G0105600 PROTEIN"/>
    <property type="match status" value="1"/>
</dbReference>
<evidence type="ECO:0000256" key="1">
    <source>
        <dbReference type="ARBA" id="ARBA00004606"/>
    </source>
</evidence>
<dbReference type="InterPro" id="IPR036396">
    <property type="entry name" value="Cyt_P450_sf"/>
</dbReference>
<evidence type="ECO:0000256" key="11">
    <source>
        <dbReference type="ARBA" id="ARBA00023136"/>
    </source>
</evidence>
<dbReference type="Pfam" id="PF00067">
    <property type="entry name" value="p450"/>
    <property type="match status" value="1"/>
</dbReference>
<gene>
    <name evidence="15" type="ORF">Sangu_2372800</name>
</gene>
<evidence type="ECO:0000256" key="4">
    <source>
        <dbReference type="ARBA" id="ARBA00022692"/>
    </source>
</evidence>
<comment type="cofactor">
    <cofactor evidence="12">
        <name>heme</name>
        <dbReference type="ChEBI" id="CHEBI:30413"/>
    </cofactor>
</comment>
<evidence type="ECO:0000256" key="9">
    <source>
        <dbReference type="ARBA" id="ARBA00023004"/>
    </source>
</evidence>
<evidence type="ECO:0000256" key="5">
    <source>
        <dbReference type="ARBA" id="ARBA00022723"/>
    </source>
</evidence>
<dbReference type="GO" id="GO:0020037">
    <property type="term" value="F:heme binding"/>
    <property type="evidence" value="ECO:0007669"/>
    <property type="project" value="InterPro"/>
</dbReference>
<evidence type="ECO:0000256" key="10">
    <source>
        <dbReference type="ARBA" id="ARBA00023033"/>
    </source>
</evidence>
<dbReference type="GO" id="GO:0005506">
    <property type="term" value="F:iron ion binding"/>
    <property type="evidence" value="ECO:0007669"/>
    <property type="project" value="InterPro"/>
</dbReference>
<keyword evidence="6" id="KW-0735">Signal-anchor</keyword>
<evidence type="ECO:0000256" key="8">
    <source>
        <dbReference type="ARBA" id="ARBA00023002"/>
    </source>
</evidence>
<comment type="caution">
    <text evidence="15">The sequence shown here is derived from an EMBL/GenBank/DDBJ whole genome shotgun (WGS) entry which is preliminary data.</text>
</comment>
<dbReference type="PANTHER" id="PTHR47953:SF16">
    <property type="entry name" value="CYTOCHROME P450 71D8"/>
    <property type="match status" value="1"/>
</dbReference>
<keyword evidence="3 12" id="KW-0349">Heme</keyword>
<reference evidence="15" key="2">
    <citation type="journal article" date="2024" name="Plant">
        <title>Genomic evolution and insights into agronomic trait innovations of Sesamum species.</title>
        <authorList>
            <person name="Miao H."/>
            <person name="Wang L."/>
            <person name="Qu L."/>
            <person name="Liu H."/>
            <person name="Sun Y."/>
            <person name="Le M."/>
            <person name="Wang Q."/>
            <person name="Wei S."/>
            <person name="Zheng Y."/>
            <person name="Lin W."/>
            <person name="Duan Y."/>
            <person name="Cao H."/>
            <person name="Xiong S."/>
            <person name="Wang X."/>
            <person name="Wei L."/>
            <person name="Li C."/>
            <person name="Ma Q."/>
            <person name="Ju M."/>
            <person name="Zhao R."/>
            <person name="Li G."/>
            <person name="Mu C."/>
            <person name="Tian Q."/>
            <person name="Mei H."/>
            <person name="Zhang T."/>
            <person name="Gao T."/>
            <person name="Zhang H."/>
        </authorList>
    </citation>
    <scope>NUCLEOTIDE SEQUENCE</scope>
    <source>
        <strain evidence="15">G01</strain>
    </source>
</reference>